<dbReference type="RefSeq" id="WP_044615609.1">
    <property type="nucleotide sequence ID" value="NZ_CP007142.1"/>
</dbReference>
<evidence type="ECO:0008006" key="3">
    <source>
        <dbReference type="Google" id="ProtNLM"/>
    </source>
</evidence>
<evidence type="ECO:0000313" key="1">
    <source>
        <dbReference type="EMBL" id="AJQ92575.1"/>
    </source>
</evidence>
<dbReference type="AlphaFoldDB" id="A0A0C5UZ12"/>
<dbReference type="KEGG" id="gsn:YC6258_00525"/>
<name>A0A0C5UZ12_9GAMM</name>
<evidence type="ECO:0000313" key="2">
    <source>
        <dbReference type="Proteomes" id="UP000032266"/>
    </source>
</evidence>
<organism evidence="1 2">
    <name type="scientific">Gynuella sunshinyii YC6258</name>
    <dbReference type="NCBI Taxonomy" id="1445510"/>
    <lineage>
        <taxon>Bacteria</taxon>
        <taxon>Pseudomonadati</taxon>
        <taxon>Pseudomonadota</taxon>
        <taxon>Gammaproteobacteria</taxon>
        <taxon>Oceanospirillales</taxon>
        <taxon>Saccharospirillaceae</taxon>
        <taxon>Gynuella</taxon>
    </lineage>
</organism>
<reference evidence="1 2" key="1">
    <citation type="submission" date="2014-01" db="EMBL/GenBank/DDBJ databases">
        <title>Full genme sequencing of cellulolytic bacterium Gynuella sunshinyii YC6258T gen. nov., sp. nov.</title>
        <authorList>
            <person name="Khan H."/>
            <person name="Chung E.J."/>
            <person name="Chung Y.R."/>
        </authorList>
    </citation>
    <scope>NUCLEOTIDE SEQUENCE [LARGE SCALE GENOMIC DNA]</scope>
    <source>
        <strain evidence="1 2">YC6258</strain>
    </source>
</reference>
<dbReference type="STRING" id="1445510.YC6258_00525"/>
<dbReference type="SUPFAM" id="SSF55961">
    <property type="entry name" value="Bet v1-like"/>
    <property type="match status" value="1"/>
</dbReference>
<keyword evidence="2" id="KW-1185">Reference proteome</keyword>
<dbReference type="EMBL" id="CP007142">
    <property type="protein sequence ID" value="AJQ92575.1"/>
    <property type="molecule type" value="Genomic_DNA"/>
</dbReference>
<dbReference type="HOGENOM" id="CLU_1692040_0_0_6"/>
<accession>A0A0C5UZ12</accession>
<sequence>MKTISHSASFDLSQPINLLFPLFSPEGETKWVPGWEYTNVMGTTELSEDYVFTTSHHDHKTSNAIWIVKRYVPRQHHVQFYKIEPGDKVGVITVDCSELSLNHTRVEVGYEYIALGPSGEAFIAEFTQEVYDQFIDEWKTLLVQYFKQHTL</sequence>
<dbReference type="OrthoDB" id="5458416at2"/>
<proteinExistence type="predicted"/>
<dbReference type="Proteomes" id="UP000032266">
    <property type="component" value="Chromosome"/>
</dbReference>
<gene>
    <name evidence="1" type="ORF">YC6258_00525</name>
</gene>
<protein>
    <recommendedName>
        <fullName evidence="3">SRPBCC family protein</fullName>
    </recommendedName>
</protein>